<keyword evidence="2" id="KW-1185">Reference proteome</keyword>
<organism evidence="1 2">
    <name type="scientific">Achaetomium macrosporum</name>
    <dbReference type="NCBI Taxonomy" id="79813"/>
    <lineage>
        <taxon>Eukaryota</taxon>
        <taxon>Fungi</taxon>
        <taxon>Dikarya</taxon>
        <taxon>Ascomycota</taxon>
        <taxon>Pezizomycotina</taxon>
        <taxon>Sordariomycetes</taxon>
        <taxon>Sordariomycetidae</taxon>
        <taxon>Sordariales</taxon>
        <taxon>Chaetomiaceae</taxon>
        <taxon>Achaetomium</taxon>
    </lineage>
</organism>
<sequence>IHAAIQLKNAAASVLVPEKKDEIAGYAEIYINRKTSVVNDIGVVLFIDTVDIVNAPLYVGE</sequence>
<gene>
    <name evidence="1" type="ORF">C8A03DRAFT_19915</name>
</gene>
<comment type="caution">
    <text evidence="1">The sequence shown here is derived from an EMBL/GenBank/DDBJ whole genome shotgun (WGS) entry which is preliminary data.</text>
</comment>
<feature type="non-terminal residue" evidence="1">
    <location>
        <position position="1"/>
    </location>
</feature>
<dbReference type="EMBL" id="MU860783">
    <property type="protein sequence ID" value="KAK4232904.1"/>
    <property type="molecule type" value="Genomic_DNA"/>
</dbReference>
<evidence type="ECO:0000313" key="1">
    <source>
        <dbReference type="EMBL" id="KAK4232904.1"/>
    </source>
</evidence>
<reference evidence="1" key="1">
    <citation type="journal article" date="2023" name="Mol. Phylogenet. Evol.">
        <title>Genome-scale phylogeny and comparative genomics of the fungal order Sordariales.</title>
        <authorList>
            <person name="Hensen N."/>
            <person name="Bonometti L."/>
            <person name="Westerberg I."/>
            <person name="Brannstrom I.O."/>
            <person name="Guillou S."/>
            <person name="Cros-Aarteil S."/>
            <person name="Calhoun S."/>
            <person name="Haridas S."/>
            <person name="Kuo A."/>
            <person name="Mondo S."/>
            <person name="Pangilinan J."/>
            <person name="Riley R."/>
            <person name="LaButti K."/>
            <person name="Andreopoulos B."/>
            <person name="Lipzen A."/>
            <person name="Chen C."/>
            <person name="Yan M."/>
            <person name="Daum C."/>
            <person name="Ng V."/>
            <person name="Clum A."/>
            <person name="Steindorff A."/>
            <person name="Ohm R.A."/>
            <person name="Martin F."/>
            <person name="Silar P."/>
            <person name="Natvig D.O."/>
            <person name="Lalanne C."/>
            <person name="Gautier V."/>
            <person name="Ament-Velasquez S.L."/>
            <person name="Kruys A."/>
            <person name="Hutchinson M.I."/>
            <person name="Powell A.J."/>
            <person name="Barry K."/>
            <person name="Miller A.N."/>
            <person name="Grigoriev I.V."/>
            <person name="Debuchy R."/>
            <person name="Gladieux P."/>
            <person name="Hiltunen Thoren M."/>
            <person name="Johannesson H."/>
        </authorList>
    </citation>
    <scope>NUCLEOTIDE SEQUENCE</scope>
    <source>
        <strain evidence="1">CBS 532.94</strain>
    </source>
</reference>
<accession>A0AAN7C093</accession>
<protein>
    <submittedName>
        <fullName evidence="1">Uncharacterized protein</fullName>
    </submittedName>
</protein>
<proteinExistence type="predicted"/>
<reference evidence="1" key="2">
    <citation type="submission" date="2023-05" db="EMBL/GenBank/DDBJ databases">
        <authorList>
            <consortium name="Lawrence Berkeley National Laboratory"/>
            <person name="Steindorff A."/>
            <person name="Hensen N."/>
            <person name="Bonometti L."/>
            <person name="Westerberg I."/>
            <person name="Brannstrom I.O."/>
            <person name="Guillou S."/>
            <person name="Cros-Aarteil S."/>
            <person name="Calhoun S."/>
            <person name="Haridas S."/>
            <person name="Kuo A."/>
            <person name="Mondo S."/>
            <person name="Pangilinan J."/>
            <person name="Riley R."/>
            <person name="Labutti K."/>
            <person name="Andreopoulos B."/>
            <person name="Lipzen A."/>
            <person name="Chen C."/>
            <person name="Yanf M."/>
            <person name="Daum C."/>
            <person name="Ng V."/>
            <person name="Clum A."/>
            <person name="Ohm R."/>
            <person name="Martin F."/>
            <person name="Silar P."/>
            <person name="Natvig D."/>
            <person name="Lalanne C."/>
            <person name="Gautier V."/>
            <person name="Ament-Velasquez S.L."/>
            <person name="Kruys A."/>
            <person name="Hutchinson M.I."/>
            <person name="Powell A.J."/>
            <person name="Barry K."/>
            <person name="Miller A.N."/>
            <person name="Grigoriev I.V."/>
            <person name="Debuchy R."/>
            <person name="Gladieux P."/>
            <person name="Thoren M.H."/>
            <person name="Johannesson H."/>
        </authorList>
    </citation>
    <scope>NUCLEOTIDE SEQUENCE</scope>
    <source>
        <strain evidence="1">CBS 532.94</strain>
    </source>
</reference>
<dbReference type="Proteomes" id="UP001303760">
    <property type="component" value="Unassembled WGS sequence"/>
</dbReference>
<dbReference type="AlphaFoldDB" id="A0AAN7C093"/>
<name>A0AAN7C093_9PEZI</name>
<evidence type="ECO:0000313" key="2">
    <source>
        <dbReference type="Proteomes" id="UP001303760"/>
    </source>
</evidence>